<gene>
    <name evidence="1" type="ORF">Air01nite_28320</name>
</gene>
<sequence>MTTVDTKAPAAADWRAAGDRIEALITASAAGGAVARDRAEELVRLVVDLYGAGLERLLELLHERGALGDDVLDALAGDELVASLLLVHGLHPESASTRVAKALAAAAPGGEAALIDITPEGIARVRLTASGCSSAPLKAAVESAVADAAPEVVTIEVLAGDPAAGPIIPVGSLFSRVGPAHAETP</sequence>
<evidence type="ECO:0008006" key="3">
    <source>
        <dbReference type="Google" id="ProtNLM"/>
    </source>
</evidence>
<organism evidence="1 2">
    <name type="scientific">Asanoa iriomotensis</name>
    <dbReference type="NCBI Taxonomy" id="234613"/>
    <lineage>
        <taxon>Bacteria</taxon>
        <taxon>Bacillati</taxon>
        <taxon>Actinomycetota</taxon>
        <taxon>Actinomycetes</taxon>
        <taxon>Micromonosporales</taxon>
        <taxon>Micromonosporaceae</taxon>
        <taxon>Asanoa</taxon>
    </lineage>
</organism>
<dbReference type="EMBL" id="BONC01000017">
    <property type="protein sequence ID" value="GIF56737.1"/>
    <property type="molecule type" value="Genomic_DNA"/>
</dbReference>
<dbReference type="Proteomes" id="UP000624325">
    <property type="component" value="Unassembled WGS sequence"/>
</dbReference>
<proteinExistence type="predicted"/>
<keyword evidence="2" id="KW-1185">Reference proteome</keyword>
<protein>
    <recommendedName>
        <fullName evidence="3">NifU family protein</fullName>
    </recommendedName>
</protein>
<evidence type="ECO:0000313" key="2">
    <source>
        <dbReference type="Proteomes" id="UP000624325"/>
    </source>
</evidence>
<comment type="caution">
    <text evidence="1">The sequence shown here is derived from an EMBL/GenBank/DDBJ whole genome shotgun (WGS) entry which is preliminary data.</text>
</comment>
<name>A0ABQ4C1S6_9ACTN</name>
<dbReference type="RefSeq" id="WP_203702655.1">
    <property type="nucleotide sequence ID" value="NZ_BONC01000017.1"/>
</dbReference>
<evidence type="ECO:0000313" key="1">
    <source>
        <dbReference type="EMBL" id="GIF56737.1"/>
    </source>
</evidence>
<accession>A0ABQ4C1S6</accession>
<reference evidence="1 2" key="1">
    <citation type="submission" date="2021-01" db="EMBL/GenBank/DDBJ databases">
        <title>Whole genome shotgun sequence of Asanoa iriomotensis NBRC 100142.</title>
        <authorList>
            <person name="Komaki H."/>
            <person name="Tamura T."/>
        </authorList>
    </citation>
    <scope>NUCLEOTIDE SEQUENCE [LARGE SCALE GENOMIC DNA]</scope>
    <source>
        <strain evidence="1 2">NBRC 100142</strain>
    </source>
</reference>